<keyword evidence="4 5" id="KW-0472">Membrane</keyword>
<proteinExistence type="predicted"/>
<dbReference type="PANTHER" id="PTHR43229:SF3">
    <property type="entry name" value="ABC-TYPE MULTIDRUG TRANSPORT SYSTEM, PERMEASE COMPONENT"/>
    <property type="match status" value="1"/>
</dbReference>
<feature type="domain" description="ABC-2 type transporter transmembrane" evidence="6">
    <location>
        <begin position="12"/>
        <end position="206"/>
    </location>
</feature>
<feature type="transmembrane region" description="Helical" evidence="5">
    <location>
        <begin position="132"/>
        <end position="152"/>
    </location>
</feature>
<dbReference type="Proteomes" id="UP000503011">
    <property type="component" value="Chromosome"/>
</dbReference>
<evidence type="ECO:0000313" key="8">
    <source>
        <dbReference type="Proteomes" id="UP000503011"/>
    </source>
</evidence>
<dbReference type="GO" id="GO:0140359">
    <property type="term" value="F:ABC-type transporter activity"/>
    <property type="evidence" value="ECO:0007669"/>
    <property type="project" value="InterPro"/>
</dbReference>
<evidence type="ECO:0000256" key="3">
    <source>
        <dbReference type="ARBA" id="ARBA00022989"/>
    </source>
</evidence>
<dbReference type="PANTHER" id="PTHR43229">
    <property type="entry name" value="NODULATION PROTEIN J"/>
    <property type="match status" value="1"/>
</dbReference>
<evidence type="ECO:0000256" key="2">
    <source>
        <dbReference type="ARBA" id="ARBA00022692"/>
    </source>
</evidence>
<protein>
    <recommendedName>
        <fullName evidence="6">ABC-2 type transporter transmembrane domain-containing protein</fullName>
    </recommendedName>
</protein>
<dbReference type="EMBL" id="AP022871">
    <property type="protein sequence ID" value="BCB89995.1"/>
    <property type="molecule type" value="Genomic_DNA"/>
</dbReference>
<dbReference type="KEGG" id="psuu:Psuf_073080"/>
<dbReference type="AlphaFoldDB" id="A0A6F8YUZ3"/>
<dbReference type="RefSeq" id="WP_197946142.1">
    <property type="nucleotide sequence ID" value="NZ_AP022871.1"/>
</dbReference>
<evidence type="ECO:0000256" key="5">
    <source>
        <dbReference type="SAM" id="Phobius"/>
    </source>
</evidence>
<name>A0A6F8YUZ3_9ACTN</name>
<reference evidence="7 8" key="2">
    <citation type="submission" date="2020-03" db="EMBL/GenBank/DDBJ databases">
        <authorList>
            <person name="Ichikawa N."/>
            <person name="Kimura A."/>
            <person name="Kitahashi Y."/>
            <person name="Uohara A."/>
        </authorList>
    </citation>
    <scope>NUCLEOTIDE SEQUENCE [LARGE SCALE GENOMIC DNA]</scope>
    <source>
        <strain evidence="7 8">NBRC 105367</strain>
    </source>
</reference>
<keyword evidence="3 5" id="KW-1133">Transmembrane helix</keyword>
<accession>A0A6F8YUZ3</accession>
<comment type="subcellular location">
    <subcellularLocation>
        <location evidence="1">Membrane</location>
        <topology evidence="1">Multi-pass membrane protein</topology>
    </subcellularLocation>
</comment>
<sequence length="242" mass="25744">MLRSYALLVKWTLLRLRSTLPLLLLLQTLIGIGIVIGFSFLVPEADAGTALYLSTGALTIGLITVGMVAAPQLVAQQKLSGAFDHQRVLPVPRLAILAADASVWVALTLPGLAAALGVAVLRFDLHFTLSPLVVPAVLLVALCSTAIGYGVAYAARPEVALALTQLILFVALMFAPVNYPADRLPRWLAAAHEWLPFTYMAQSIRETVDVPAGGVSVLPFAVLALWSAAGLVVTYHVMTRRA</sequence>
<feature type="transmembrane region" description="Helical" evidence="5">
    <location>
        <begin position="49"/>
        <end position="74"/>
    </location>
</feature>
<organism evidence="7 8">
    <name type="scientific">Phytohabitans suffuscus</name>
    <dbReference type="NCBI Taxonomy" id="624315"/>
    <lineage>
        <taxon>Bacteria</taxon>
        <taxon>Bacillati</taxon>
        <taxon>Actinomycetota</taxon>
        <taxon>Actinomycetes</taxon>
        <taxon>Micromonosporales</taxon>
        <taxon>Micromonosporaceae</taxon>
    </lineage>
</organism>
<evidence type="ECO:0000313" key="7">
    <source>
        <dbReference type="EMBL" id="BCB89995.1"/>
    </source>
</evidence>
<evidence type="ECO:0000256" key="4">
    <source>
        <dbReference type="ARBA" id="ARBA00023136"/>
    </source>
</evidence>
<dbReference type="Pfam" id="PF01061">
    <property type="entry name" value="ABC2_membrane"/>
    <property type="match status" value="1"/>
</dbReference>
<evidence type="ECO:0000256" key="1">
    <source>
        <dbReference type="ARBA" id="ARBA00004141"/>
    </source>
</evidence>
<keyword evidence="8" id="KW-1185">Reference proteome</keyword>
<feature type="transmembrane region" description="Helical" evidence="5">
    <location>
        <begin position="94"/>
        <end position="120"/>
    </location>
</feature>
<evidence type="ECO:0000259" key="6">
    <source>
        <dbReference type="Pfam" id="PF01061"/>
    </source>
</evidence>
<keyword evidence="2 5" id="KW-0812">Transmembrane</keyword>
<feature type="transmembrane region" description="Helical" evidence="5">
    <location>
        <begin position="159"/>
        <end position="179"/>
    </location>
</feature>
<gene>
    <name evidence="7" type="ORF">Psuf_073080</name>
</gene>
<reference evidence="7 8" key="1">
    <citation type="submission" date="2020-03" db="EMBL/GenBank/DDBJ databases">
        <title>Whole genome shotgun sequence of Phytohabitans suffuscus NBRC 105367.</title>
        <authorList>
            <person name="Komaki H."/>
            <person name="Tamura T."/>
        </authorList>
    </citation>
    <scope>NUCLEOTIDE SEQUENCE [LARGE SCALE GENOMIC DNA]</scope>
    <source>
        <strain evidence="7 8">NBRC 105367</strain>
    </source>
</reference>
<feature type="transmembrane region" description="Helical" evidence="5">
    <location>
        <begin position="217"/>
        <end position="238"/>
    </location>
</feature>
<dbReference type="InterPro" id="IPR051784">
    <property type="entry name" value="Nod_factor_ABC_transporter"/>
</dbReference>
<dbReference type="GO" id="GO:0016020">
    <property type="term" value="C:membrane"/>
    <property type="evidence" value="ECO:0007669"/>
    <property type="project" value="UniProtKB-SubCell"/>
</dbReference>
<feature type="transmembrane region" description="Helical" evidence="5">
    <location>
        <begin position="20"/>
        <end position="43"/>
    </location>
</feature>
<dbReference type="InterPro" id="IPR013525">
    <property type="entry name" value="ABC2_TM"/>
</dbReference>